<dbReference type="Proteomes" id="UP000030364">
    <property type="component" value="Unassembled WGS sequence"/>
</dbReference>
<dbReference type="AlphaFoldDB" id="A0A0A2XAQ1"/>
<evidence type="ECO:0000313" key="1">
    <source>
        <dbReference type="EMBL" id="KGQ22254.2"/>
    </source>
</evidence>
<dbReference type="OrthoDB" id="32340at2"/>
<proteinExistence type="predicted"/>
<dbReference type="EMBL" id="JPSL02000038">
    <property type="protein sequence ID" value="KGQ22254.2"/>
    <property type="molecule type" value="Genomic_DNA"/>
</dbReference>
<sequence>MRLDQWASALKEKHPAGLDGPREVLAAALEREGLSPTEAGRVAEALERAGYAHHLAGEKPRWFLSRVPLDLKRLFQSLREEFWSFAGPKEAREEALAFILAKLDVDRKTAEEVLSALEAAGYAALTYDPTLERERFFFRFPEALRTL</sequence>
<evidence type="ECO:0000313" key="2">
    <source>
        <dbReference type="Proteomes" id="UP000030364"/>
    </source>
</evidence>
<keyword evidence="2" id="KW-1185">Reference proteome</keyword>
<name>A0A0A2XAQ1_THEFI</name>
<accession>A0A0A2XAQ1</accession>
<gene>
    <name evidence="1" type="ORF">THFILI_05670</name>
</gene>
<comment type="caution">
    <text evidence="1">The sequence shown here is derived from an EMBL/GenBank/DDBJ whole genome shotgun (WGS) entry which is preliminary data.</text>
</comment>
<dbReference type="RefSeq" id="WP_038063345.1">
    <property type="nucleotide sequence ID" value="NZ_JPSL02000038.1"/>
</dbReference>
<protein>
    <submittedName>
        <fullName evidence="1">Uncharacterized protein</fullName>
    </submittedName>
</protein>
<organism evidence="1 2">
    <name type="scientific">Thermus filiformis</name>
    <dbReference type="NCBI Taxonomy" id="276"/>
    <lineage>
        <taxon>Bacteria</taxon>
        <taxon>Thermotogati</taxon>
        <taxon>Deinococcota</taxon>
        <taxon>Deinococci</taxon>
        <taxon>Thermales</taxon>
        <taxon>Thermaceae</taxon>
        <taxon>Thermus</taxon>
    </lineage>
</organism>
<reference evidence="1 2" key="1">
    <citation type="journal article" date="2015" name="Genome Announc.">
        <title>Draft Genome Sequence of the Thermophile Thermus filiformis ATCC 43280, Producer of Carotenoid-(Di)glucoside-Branched Fatty Acid (Di)esters and Source of Hyperthermostable Enzymes of Biotechnological Interest.</title>
        <authorList>
            <person name="Mandelli F."/>
            <person name="Oliveira Ramires B."/>
            <person name="Couger M.B."/>
            <person name="Paixao D.A."/>
            <person name="Camilo C.M."/>
            <person name="Polikarpov I."/>
            <person name="Prade R."/>
            <person name="Riano-Pachon D.M."/>
            <person name="Squina F.M."/>
        </authorList>
    </citation>
    <scope>NUCLEOTIDE SEQUENCE [LARGE SCALE GENOMIC DNA]</scope>
    <source>
        <strain evidence="1 2">ATCC 43280</strain>
    </source>
</reference>